<dbReference type="AlphaFoldDB" id="A0A564XYN0"/>
<keyword evidence="3" id="KW-1185">Reference proteome</keyword>
<dbReference type="EMBL" id="CABIJS010000028">
    <property type="protein sequence ID" value="VUZ40090.1"/>
    <property type="molecule type" value="Genomic_DNA"/>
</dbReference>
<organism evidence="2 3">
    <name type="scientific">Hymenolepis diminuta</name>
    <name type="common">Rat tapeworm</name>
    <dbReference type="NCBI Taxonomy" id="6216"/>
    <lineage>
        <taxon>Eukaryota</taxon>
        <taxon>Metazoa</taxon>
        <taxon>Spiralia</taxon>
        <taxon>Lophotrochozoa</taxon>
        <taxon>Platyhelminthes</taxon>
        <taxon>Cestoda</taxon>
        <taxon>Eucestoda</taxon>
        <taxon>Cyclophyllidea</taxon>
        <taxon>Hymenolepididae</taxon>
        <taxon>Hymenolepis</taxon>
    </lineage>
</organism>
<evidence type="ECO:0000256" key="1">
    <source>
        <dbReference type="SAM" id="MobiDB-lite"/>
    </source>
</evidence>
<accession>A0A564XYN0</accession>
<dbReference type="Proteomes" id="UP000321570">
    <property type="component" value="Unassembled WGS sequence"/>
</dbReference>
<evidence type="ECO:0000313" key="2">
    <source>
        <dbReference type="EMBL" id="VUZ40090.1"/>
    </source>
</evidence>
<gene>
    <name evidence="2" type="ORF">WMSIL1_LOCUS1211</name>
</gene>
<sequence>MWVNMVMLEELYNRAGKRMGREIFQTRSPHHQGGHVAKCNFAEIVLREITFVMSVERKDERKGKKGSETNDHLKRETAGKPTGLFASFTVVSSTYESRSSNLR</sequence>
<feature type="region of interest" description="Disordered" evidence="1">
    <location>
        <begin position="57"/>
        <end position="78"/>
    </location>
</feature>
<reference evidence="2 3" key="1">
    <citation type="submission" date="2019-07" db="EMBL/GenBank/DDBJ databases">
        <authorList>
            <person name="Jastrzebski P J."/>
            <person name="Paukszto L."/>
            <person name="Jastrzebski P J."/>
        </authorList>
    </citation>
    <scope>NUCLEOTIDE SEQUENCE [LARGE SCALE GENOMIC DNA]</scope>
    <source>
        <strain evidence="2 3">WMS-il1</strain>
    </source>
</reference>
<proteinExistence type="predicted"/>
<name>A0A564XYN0_HYMDI</name>
<evidence type="ECO:0000313" key="3">
    <source>
        <dbReference type="Proteomes" id="UP000321570"/>
    </source>
</evidence>
<protein>
    <submittedName>
        <fullName evidence="2">Uncharacterized protein</fullName>
    </submittedName>
</protein>